<sequence length="167" mass="19057">MADCPCGSLKDYRQCCGLYIDQSQRPPTPEALMRSRYTAYTQANMTYIKNTMKGEPLLGFHEQEVSQWAAKVDWLSLQVVNCKLDADNPDRGYVEFLASLRDGGKLQAIHERSEFVRVDGQWFYTAAHKPLYAKPQHKRAISRNAPCPCGSQKKYKNCHALSERQGH</sequence>
<dbReference type="InterPro" id="IPR004027">
    <property type="entry name" value="SEC_C_motif"/>
</dbReference>
<reference evidence="2 3" key="1">
    <citation type="submission" date="2015-11" db="EMBL/GenBank/DDBJ databases">
        <title>Genomic analysis of 38 Legionella species identifies large and diverse effector repertoires.</title>
        <authorList>
            <person name="Burstein D."/>
            <person name="Amaro F."/>
            <person name="Zusman T."/>
            <person name="Lifshitz Z."/>
            <person name="Cohen O."/>
            <person name="Gilbert J.A."/>
            <person name="Pupko T."/>
            <person name="Shuman H.A."/>
            <person name="Segal G."/>
        </authorList>
    </citation>
    <scope>NUCLEOTIDE SEQUENCE [LARGE SCALE GENOMIC DNA]</scope>
    <source>
        <strain evidence="2 3">WA-270A-C2</strain>
    </source>
</reference>
<dbReference type="Pfam" id="PF02810">
    <property type="entry name" value="SEC-C"/>
    <property type="match status" value="2"/>
</dbReference>
<protein>
    <submittedName>
        <fullName evidence="2">Putative SEC-C motif domain protein</fullName>
    </submittedName>
</protein>
<dbReference type="Pfam" id="PF17775">
    <property type="entry name" value="YchJ_M-like"/>
    <property type="match status" value="1"/>
</dbReference>
<keyword evidence="3" id="KW-1185">Reference proteome</keyword>
<dbReference type="RefSeq" id="WP_058532131.1">
    <property type="nucleotide sequence ID" value="NZ_CAAAIN010000002.1"/>
</dbReference>
<dbReference type="Gene3D" id="3.10.450.50">
    <property type="match status" value="1"/>
</dbReference>
<gene>
    <name evidence="2" type="ORF">Lrub_2158</name>
</gene>
<dbReference type="Proteomes" id="UP000054608">
    <property type="component" value="Unassembled WGS sequence"/>
</dbReference>
<dbReference type="PANTHER" id="PTHR33747">
    <property type="entry name" value="UPF0225 PROTEIN SCO1677"/>
    <property type="match status" value="1"/>
</dbReference>
<comment type="caution">
    <text evidence="2">The sequence shown here is derived from an EMBL/GenBank/DDBJ whole genome shotgun (WGS) entry which is preliminary data.</text>
</comment>
<evidence type="ECO:0000259" key="1">
    <source>
        <dbReference type="Pfam" id="PF17775"/>
    </source>
</evidence>
<dbReference type="SUPFAM" id="SSF103642">
    <property type="entry name" value="Sec-C motif"/>
    <property type="match status" value="1"/>
</dbReference>
<dbReference type="InterPro" id="IPR048469">
    <property type="entry name" value="YchJ-like_M"/>
</dbReference>
<dbReference type="STRING" id="458.Lrub_2158"/>
<proteinExistence type="predicted"/>
<dbReference type="InterPro" id="IPR032710">
    <property type="entry name" value="NTF2-like_dom_sf"/>
</dbReference>
<organism evidence="2 3">
    <name type="scientific">Legionella rubrilucens</name>
    <dbReference type="NCBI Taxonomy" id="458"/>
    <lineage>
        <taxon>Bacteria</taxon>
        <taxon>Pseudomonadati</taxon>
        <taxon>Pseudomonadota</taxon>
        <taxon>Gammaproteobacteria</taxon>
        <taxon>Legionellales</taxon>
        <taxon>Legionellaceae</taxon>
        <taxon>Legionella</taxon>
    </lineage>
</organism>
<dbReference type="OrthoDB" id="21421at2"/>
<evidence type="ECO:0000313" key="2">
    <source>
        <dbReference type="EMBL" id="KTD47236.1"/>
    </source>
</evidence>
<dbReference type="PANTHER" id="PTHR33747:SF1">
    <property type="entry name" value="ADENYLATE CYCLASE-ASSOCIATED CAP C-TERMINAL DOMAIN-CONTAINING PROTEIN"/>
    <property type="match status" value="1"/>
</dbReference>
<dbReference type="EMBL" id="LNYT01000020">
    <property type="protein sequence ID" value="KTD47236.1"/>
    <property type="molecule type" value="Genomic_DNA"/>
</dbReference>
<dbReference type="AlphaFoldDB" id="A0A0W0XRN2"/>
<name>A0A0W0XRN2_9GAMM</name>
<accession>A0A0W0XRN2</accession>
<dbReference type="PATRIC" id="fig|458.5.peg.2249"/>
<feature type="domain" description="YchJ-like middle NTF2-like" evidence="1">
    <location>
        <begin position="28"/>
        <end position="126"/>
    </location>
</feature>
<evidence type="ECO:0000313" key="3">
    <source>
        <dbReference type="Proteomes" id="UP000054608"/>
    </source>
</evidence>
<dbReference type="SUPFAM" id="SSF54427">
    <property type="entry name" value="NTF2-like"/>
    <property type="match status" value="1"/>
</dbReference>